<name>A0A9E7KTC3_9LILI</name>
<evidence type="ECO:0000313" key="3">
    <source>
        <dbReference type="Proteomes" id="UP001055439"/>
    </source>
</evidence>
<evidence type="ECO:0000313" key="2">
    <source>
        <dbReference type="EMBL" id="URE28686.1"/>
    </source>
</evidence>
<feature type="domain" description="MULE transposase" evidence="1">
    <location>
        <begin position="95"/>
        <end position="168"/>
    </location>
</feature>
<proteinExistence type="predicted"/>
<dbReference type="EMBL" id="CP097510">
    <property type="protein sequence ID" value="URE28686.1"/>
    <property type="molecule type" value="Genomic_DNA"/>
</dbReference>
<dbReference type="Proteomes" id="UP001055439">
    <property type="component" value="Chromosome 8"/>
</dbReference>
<dbReference type="InterPro" id="IPR018289">
    <property type="entry name" value="MULE_transposase_dom"/>
</dbReference>
<dbReference type="PANTHER" id="PTHR31973:SF189">
    <property type="entry name" value="TRANSPOSASE, MUDR, PLANT, MULE TRANSPOSASE DOMAIN PROTEIN-RELATED"/>
    <property type="match status" value="1"/>
</dbReference>
<evidence type="ECO:0000259" key="1">
    <source>
        <dbReference type="Pfam" id="PF10551"/>
    </source>
</evidence>
<accession>A0A9E7KTC3</accession>
<keyword evidence="3" id="KW-1185">Reference proteome</keyword>
<reference evidence="2" key="1">
    <citation type="submission" date="2022-05" db="EMBL/GenBank/DDBJ databases">
        <title>The Musa troglodytarum L. genome provides insights into the mechanism of non-climacteric behaviour and enrichment of carotenoids.</title>
        <authorList>
            <person name="Wang J."/>
        </authorList>
    </citation>
    <scope>NUCLEOTIDE SEQUENCE</scope>
    <source>
        <tissue evidence="2">Leaf</tissue>
    </source>
</reference>
<organism evidence="2 3">
    <name type="scientific">Musa troglodytarum</name>
    <name type="common">fe'i banana</name>
    <dbReference type="NCBI Taxonomy" id="320322"/>
    <lineage>
        <taxon>Eukaryota</taxon>
        <taxon>Viridiplantae</taxon>
        <taxon>Streptophyta</taxon>
        <taxon>Embryophyta</taxon>
        <taxon>Tracheophyta</taxon>
        <taxon>Spermatophyta</taxon>
        <taxon>Magnoliopsida</taxon>
        <taxon>Liliopsida</taxon>
        <taxon>Zingiberales</taxon>
        <taxon>Musaceae</taxon>
        <taxon>Musa</taxon>
    </lineage>
</organism>
<dbReference type="AlphaFoldDB" id="A0A9E7KTC3"/>
<gene>
    <name evidence="2" type="ORF">MUK42_13168</name>
</gene>
<sequence length="468" mass="52444">MNDMKTDAEAELRANASFFECKRARRAVLDEFSDSYTSEYSELEAYAAELAKKTNPGTIARERLEDSSQAYYRPRWLFFENQIQGGSCRLQLEETRKNKISPSAWACVNQETKVNWRWFLTTIAEALELGDGVELTIISDMRKGLLQAAVNILPEAEHRWCARHIYANWNEKNGEEERCIESTPLTHGAGPSSAADASLMQSTTTCLRVSTRYKPVRTMMDFIAKVMNRLGAVEAAAAKSNEIYKATNKSSSKYTSSNVRPCSSRSYGIGWNLPQSGERNKDRNEEQFRCTTSCLYLDTTGLESSPMNGSETNELIFIGASPQTNLPREQTLYEQKRSVIDGASNTNSTADRQKRFNVEDEKPHVGSPSLISHNVGVSPPTMVSIKLEYPWSSQPIDAPPPKRMQEARDGGLGNYSIWWRDDGSHFWHIRRQKPKALMSLDAGVLVLFHSSMALGRVSAPTPLLGAAR</sequence>
<protein>
    <submittedName>
        <fullName evidence="2">Transposon protein</fullName>
    </submittedName>
</protein>
<dbReference type="OrthoDB" id="785835at2759"/>
<dbReference type="PANTHER" id="PTHR31973">
    <property type="entry name" value="POLYPROTEIN, PUTATIVE-RELATED"/>
    <property type="match status" value="1"/>
</dbReference>
<dbReference type="Pfam" id="PF10551">
    <property type="entry name" value="MULE"/>
    <property type="match status" value="1"/>
</dbReference>